<dbReference type="PANTHER" id="PTHR11639:SF118">
    <property type="entry name" value="PROTEIN S100"/>
    <property type="match status" value="1"/>
</dbReference>
<dbReference type="GO" id="GO:0005737">
    <property type="term" value="C:cytoplasm"/>
    <property type="evidence" value="ECO:0007669"/>
    <property type="project" value="TreeGrafter"/>
</dbReference>
<dbReference type="FunFam" id="1.10.238.10:FF:000044">
    <property type="entry name" value="Protein S100"/>
    <property type="match status" value="1"/>
</dbReference>
<dbReference type="InterPro" id="IPR034325">
    <property type="entry name" value="S-100_dom"/>
</dbReference>
<dbReference type="GeneID" id="109951495"/>
<evidence type="ECO:0000256" key="1">
    <source>
        <dbReference type="ARBA" id="ARBA00007323"/>
    </source>
</evidence>
<dbReference type="SUPFAM" id="SSF47473">
    <property type="entry name" value="EF-hand"/>
    <property type="match status" value="1"/>
</dbReference>
<feature type="domain" description="EF-hand" evidence="6">
    <location>
        <begin position="49"/>
        <end position="84"/>
    </location>
</feature>
<dbReference type="InterPro" id="IPR018247">
    <property type="entry name" value="EF_Hand_1_Ca_BS"/>
</dbReference>
<dbReference type="InterPro" id="IPR013787">
    <property type="entry name" value="S100_Ca-bd_sub"/>
</dbReference>
<protein>
    <recommendedName>
        <fullName evidence="5">Protein S100</fullName>
    </recommendedName>
    <alternativeName>
        <fullName evidence="5">S100 calcium-binding protein</fullName>
    </alternativeName>
</protein>
<evidence type="ECO:0000313" key="7">
    <source>
        <dbReference type="Ensembl" id="ENSMALP00000017144.1"/>
    </source>
</evidence>
<dbReference type="RefSeq" id="XP_020441674.1">
    <property type="nucleotide sequence ID" value="XM_020586018.1"/>
</dbReference>
<dbReference type="PANTHER" id="PTHR11639">
    <property type="entry name" value="S100 CALCIUM-BINDING PROTEIN"/>
    <property type="match status" value="1"/>
</dbReference>
<dbReference type="PROSITE" id="PS00018">
    <property type="entry name" value="EF_HAND_1"/>
    <property type="match status" value="1"/>
</dbReference>
<dbReference type="Gene3D" id="1.10.238.10">
    <property type="entry name" value="EF-hand"/>
    <property type="match status" value="1"/>
</dbReference>
<dbReference type="STRING" id="43700.ENSMALP00000017144"/>
<dbReference type="GO" id="GO:0048306">
    <property type="term" value="F:calcium-dependent protein binding"/>
    <property type="evidence" value="ECO:0007669"/>
    <property type="project" value="TreeGrafter"/>
</dbReference>
<keyword evidence="4 5" id="KW-0106">Calcium</keyword>
<dbReference type="CDD" id="cd00213">
    <property type="entry name" value="S-100"/>
    <property type="match status" value="1"/>
</dbReference>
<dbReference type="Proteomes" id="UP000261600">
    <property type="component" value="Unplaced"/>
</dbReference>
<evidence type="ECO:0000256" key="5">
    <source>
        <dbReference type="RuleBase" id="RU361184"/>
    </source>
</evidence>
<evidence type="ECO:0000313" key="8">
    <source>
        <dbReference type="Proteomes" id="UP000261600"/>
    </source>
</evidence>
<dbReference type="InterPro" id="IPR002048">
    <property type="entry name" value="EF_hand_dom"/>
</dbReference>
<dbReference type="AlphaFoldDB" id="A0A3Q3JDF6"/>
<keyword evidence="2 5" id="KW-0479">Metal-binding</keyword>
<reference evidence="7" key="1">
    <citation type="submission" date="2025-08" db="UniProtKB">
        <authorList>
            <consortium name="Ensembl"/>
        </authorList>
    </citation>
    <scope>IDENTIFICATION</scope>
</reference>
<evidence type="ECO:0000256" key="4">
    <source>
        <dbReference type="ARBA" id="ARBA00022837"/>
    </source>
</evidence>
<dbReference type="RefSeq" id="XP_020441675.1">
    <property type="nucleotide sequence ID" value="XM_020586019.1"/>
</dbReference>
<keyword evidence="3" id="KW-0677">Repeat</keyword>
<dbReference type="Ensembl" id="ENSMALT00000017482.1">
    <property type="protein sequence ID" value="ENSMALP00000017144.1"/>
    <property type="gene ID" value="ENSMALG00000012010.1"/>
</dbReference>
<evidence type="ECO:0000256" key="3">
    <source>
        <dbReference type="ARBA" id="ARBA00022737"/>
    </source>
</evidence>
<dbReference type="PROSITE" id="PS50222">
    <property type="entry name" value="EF_HAND_2"/>
    <property type="match status" value="1"/>
</dbReference>
<dbReference type="KEGG" id="malb:109951495"/>
<accession>A0A3Q3JDF6</accession>
<dbReference type="GO" id="GO:0046914">
    <property type="term" value="F:transition metal ion binding"/>
    <property type="evidence" value="ECO:0007669"/>
    <property type="project" value="InterPro"/>
</dbReference>
<dbReference type="SMART" id="SM01394">
    <property type="entry name" value="S_100"/>
    <property type="match status" value="1"/>
</dbReference>
<dbReference type="GO" id="GO:0005509">
    <property type="term" value="F:calcium ion binding"/>
    <property type="evidence" value="ECO:0007669"/>
    <property type="project" value="InterPro"/>
</dbReference>
<dbReference type="InterPro" id="IPR001751">
    <property type="entry name" value="S100/CaBP7/8-like_CS"/>
</dbReference>
<dbReference type="Pfam" id="PF01023">
    <property type="entry name" value="S_100"/>
    <property type="match status" value="1"/>
</dbReference>
<sequence length="93" mass="10844">MSDIQQAMTLLITSFDRYSGKEGDRHTLSKTELKELLENEFGDVLGKTSDKEALDRIFKDLDTNQDNSVDFHEFVRLICCCTQMCHEYFISKR</sequence>
<organism evidence="7 8">
    <name type="scientific">Monopterus albus</name>
    <name type="common">Swamp eel</name>
    <dbReference type="NCBI Taxonomy" id="43700"/>
    <lineage>
        <taxon>Eukaryota</taxon>
        <taxon>Metazoa</taxon>
        <taxon>Chordata</taxon>
        <taxon>Craniata</taxon>
        <taxon>Vertebrata</taxon>
        <taxon>Euteleostomi</taxon>
        <taxon>Actinopterygii</taxon>
        <taxon>Neopterygii</taxon>
        <taxon>Teleostei</taxon>
        <taxon>Neoteleostei</taxon>
        <taxon>Acanthomorphata</taxon>
        <taxon>Anabantaria</taxon>
        <taxon>Synbranchiformes</taxon>
        <taxon>Synbranchidae</taxon>
        <taxon>Monopterus</taxon>
    </lineage>
</organism>
<proteinExistence type="inferred from homology"/>
<evidence type="ECO:0000256" key="2">
    <source>
        <dbReference type="ARBA" id="ARBA00022723"/>
    </source>
</evidence>
<comment type="similarity">
    <text evidence="1 5">Belongs to the S-100 family.</text>
</comment>
<evidence type="ECO:0000259" key="6">
    <source>
        <dbReference type="PROSITE" id="PS50222"/>
    </source>
</evidence>
<dbReference type="InterPro" id="IPR011992">
    <property type="entry name" value="EF-hand-dom_pair"/>
</dbReference>
<dbReference type="OrthoDB" id="8881129at2759"/>
<keyword evidence="8" id="KW-1185">Reference proteome</keyword>
<name>A0A3Q3JDF6_MONAL</name>
<dbReference type="PROSITE" id="PS00303">
    <property type="entry name" value="S100_CABP"/>
    <property type="match status" value="1"/>
</dbReference>
<reference evidence="7" key="2">
    <citation type="submission" date="2025-09" db="UniProtKB">
        <authorList>
            <consortium name="Ensembl"/>
        </authorList>
    </citation>
    <scope>IDENTIFICATION</scope>
</reference>